<dbReference type="RefSeq" id="WP_119090030.1">
    <property type="nucleotide sequence ID" value="NZ_QXIW01000033.1"/>
</dbReference>
<keyword evidence="3" id="KW-0645">Protease</keyword>
<sequence length="501" mass="56414">MDTLDEKLVKIFPNESVLKNPENYSAFGGRALPSFIRDWLVKKYADDAGSVDGYALARFLQEHIPDKETSHTIKGQLTKGEDVQLLMRMVVEVDVKTGSYRLAIPDLGVKANEASVNASLLHKHRELLGGEVWGVGKLTWIAPTATGKKDGHIELIDFKPFKPYDVDIEYYRQARDKFTVDEWVNLLIKSMEYNPGGFEGLTQKLRFLARLLPFVQQRLNMVELAPKGTGKSYVFGNLTKYGWLISGGTVTRAKLFYDMQKNSPGIVTSYDYVAMDEVATIVFADADELAGAMKNYLESGAFTVGKSRQEADAGFVLLGNIPLTSDLRPRNSHYFEDLPPMFRESALLDRFHGFIEGWYLPRIQENLKVRGYTLNVEYFSEVLHALRSVADYDVVVGEMLVVPTKADTRDVTAVKRLCAAYLRLLFPNVHKSKDITPADFDLYCLQPALEKRAIIRRQAHLVDSEFREEMPDITVKRDPSGSSTGNRTDDLFEDEPATPGA</sequence>
<accession>A0A398DHT0</accession>
<dbReference type="InterPro" id="IPR046838">
    <property type="entry name" value="BrxL_N"/>
</dbReference>
<gene>
    <name evidence="3" type="primary">brxL</name>
    <name evidence="3" type="ORF">SMC3_08240</name>
</gene>
<organism evidence="3 4">
    <name type="scientific">Candidatus Cryosericum hinesii</name>
    <dbReference type="NCBI Taxonomy" id="2290915"/>
    <lineage>
        <taxon>Bacteria</taxon>
        <taxon>Pseudomonadati</taxon>
        <taxon>Caldisericota/Cryosericota group</taxon>
        <taxon>Candidatus Cryosericota</taxon>
        <taxon>Candidatus Cryosericia</taxon>
        <taxon>Candidatus Cryosericales</taxon>
        <taxon>Candidatus Cryosericaceae</taxon>
        <taxon>Candidatus Cryosericum</taxon>
    </lineage>
</organism>
<dbReference type="AlphaFoldDB" id="A0A398DHT0"/>
<feature type="domain" description="BREX system Lon protease-like BrxL N-terminal" evidence="2">
    <location>
        <begin position="11"/>
        <end position="140"/>
    </location>
</feature>
<dbReference type="Pfam" id="PF13337">
    <property type="entry name" value="BrxL_ATPase"/>
    <property type="match status" value="1"/>
</dbReference>
<proteinExistence type="predicted"/>
<dbReference type="Proteomes" id="UP000266042">
    <property type="component" value="Unassembled WGS sequence"/>
</dbReference>
<feature type="compositionally biased region" description="Acidic residues" evidence="1">
    <location>
        <begin position="491"/>
        <end position="501"/>
    </location>
</feature>
<dbReference type="EMBL" id="QXIW01000033">
    <property type="protein sequence ID" value="RIE11767.1"/>
    <property type="molecule type" value="Genomic_DNA"/>
</dbReference>
<protein>
    <submittedName>
        <fullName evidence="3">BREX system Lon protease-like protein BrxL</fullName>
    </submittedName>
</protein>
<dbReference type="Pfam" id="PF20442">
    <property type="entry name" value="BrxL_N"/>
    <property type="match status" value="1"/>
</dbReference>
<evidence type="ECO:0000256" key="1">
    <source>
        <dbReference type="SAM" id="MobiDB-lite"/>
    </source>
</evidence>
<evidence type="ECO:0000313" key="4">
    <source>
        <dbReference type="Proteomes" id="UP000266042"/>
    </source>
</evidence>
<reference evidence="3 4" key="1">
    <citation type="submission" date="2018-09" db="EMBL/GenBank/DDBJ databases">
        <title>Discovery and Ecogenomic Context for Candidatus Cryosericales, a Global Caldiserica Order Active in Thawing Permafrost.</title>
        <authorList>
            <person name="Martinez M.A."/>
            <person name="Woodcroft B.J."/>
            <person name="Ignacio Espinoza J.C."/>
            <person name="Zayed A."/>
            <person name="Singleton C.M."/>
            <person name="Boyd J."/>
            <person name="Li Y.-F."/>
            <person name="Purvine S."/>
            <person name="Maughan H."/>
            <person name="Hodgkins S.B."/>
            <person name="Anderson D."/>
            <person name="Sederholm M."/>
            <person name="Temperton B."/>
            <person name="Saleska S.R."/>
            <person name="Tyson G.W."/>
            <person name="Rich V.I."/>
        </authorList>
    </citation>
    <scope>NUCLEOTIDE SEQUENCE [LARGE SCALE GENOMIC DNA]</scope>
    <source>
        <strain evidence="3 4">SMC3</strain>
    </source>
</reference>
<dbReference type="GO" id="GO:0006508">
    <property type="term" value="P:proteolysis"/>
    <property type="evidence" value="ECO:0007669"/>
    <property type="project" value="UniProtKB-KW"/>
</dbReference>
<evidence type="ECO:0000259" key="2">
    <source>
        <dbReference type="Pfam" id="PF20442"/>
    </source>
</evidence>
<dbReference type="InterPro" id="IPR014061">
    <property type="entry name" value="BrxL-like"/>
</dbReference>
<dbReference type="GO" id="GO:0008233">
    <property type="term" value="F:peptidase activity"/>
    <property type="evidence" value="ECO:0007669"/>
    <property type="project" value="UniProtKB-KW"/>
</dbReference>
<comment type="caution">
    <text evidence="3">The sequence shown here is derived from an EMBL/GenBank/DDBJ whole genome shotgun (WGS) entry which is preliminary data.</text>
</comment>
<dbReference type="NCBIfam" id="TIGR02688">
    <property type="entry name" value="BREX system Lon protease-like protein BrxL"/>
    <property type="match status" value="1"/>
</dbReference>
<feature type="region of interest" description="Disordered" evidence="1">
    <location>
        <begin position="471"/>
        <end position="501"/>
    </location>
</feature>
<evidence type="ECO:0000313" key="3">
    <source>
        <dbReference type="EMBL" id="RIE11767.1"/>
    </source>
</evidence>
<keyword evidence="3" id="KW-0378">Hydrolase</keyword>
<name>A0A398DHT0_9BACT</name>